<reference evidence="1 2" key="1">
    <citation type="submission" date="2015-01" db="EMBL/GenBank/DDBJ databases">
        <title>Evolution of Trichinella species and genotypes.</title>
        <authorList>
            <person name="Korhonen P.K."/>
            <person name="Edoardo P."/>
            <person name="Giuseppe L.R."/>
            <person name="Gasser R.B."/>
        </authorList>
    </citation>
    <scope>NUCLEOTIDE SEQUENCE [LARGE SCALE GENOMIC DNA]</scope>
    <source>
        <strain evidence="1">ISS176</strain>
    </source>
</reference>
<sequence>MQDDEFKLLYCILGGVLLMWVKRRKQRLVFFSDYSVSVLLFDEARALLGAIISLDRSMSTAIA</sequence>
<comment type="caution">
    <text evidence="1">The sequence shown here is derived from an EMBL/GenBank/DDBJ whole genome shotgun (WGS) entry which is preliminary data.</text>
</comment>
<dbReference type="AlphaFoldDB" id="A0A0V1K5Q5"/>
<organism evidence="1 2">
    <name type="scientific">Trichinella pseudospiralis</name>
    <name type="common">Parasitic roundworm</name>
    <dbReference type="NCBI Taxonomy" id="6337"/>
    <lineage>
        <taxon>Eukaryota</taxon>
        <taxon>Metazoa</taxon>
        <taxon>Ecdysozoa</taxon>
        <taxon>Nematoda</taxon>
        <taxon>Enoplea</taxon>
        <taxon>Dorylaimia</taxon>
        <taxon>Trichinellida</taxon>
        <taxon>Trichinellidae</taxon>
        <taxon>Trichinella</taxon>
    </lineage>
</organism>
<name>A0A0V1K5Q5_TRIPS</name>
<evidence type="ECO:0000313" key="2">
    <source>
        <dbReference type="Proteomes" id="UP000054826"/>
    </source>
</evidence>
<evidence type="ECO:0000313" key="1">
    <source>
        <dbReference type="EMBL" id="KRZ42557.1"/>
    </source>
</evidence>
<protein>
    <submittedName>
        <fullName evidence="1">Uncharacterized protein</fullName>
    </submittedName>
</protein>
<gene>
    <name evidence="1" type="ORF">T4C_13290</name>
</gene>
<dbReference type="EMBL" id="JYDV01000013">
    <property type="protein sequence ID" value="KRZ42557.1"/>
    <property type="molecule type" value="Genomic_DNA"/>
</dbReference>
<dbReference type="Proteomes" id="UP000054826">
    <property type="component" value="Unassembled WGS sequence"/>
</dbReference>
<accession>A0A0V1K5Q5</accession>
<proteinExistence type="predicted"/>